<sequence>METQLKQAYREQLIQAGVCQNRAVQVAETLTPIELEIITEIWSDWAVTWNQLNHPRVEAAT</sequence>
<gene>
    <name evidence="1" type="ordered locus">Cyan7425_1124</name>
</gene>
<evidence type="ECO:0000313" key="1">
    <source>
        <dbReference type="EMBL" id="ACL43508.1"/>
    </source>
</evidence>
<dbReference type="AlphaFoldDB" id="B8HLM0"/>
<name>B8HLM0_CYAP4</name>
<dbReference type="HOGENOM" id="CLU_207056_0_0_3"/>
<accession>B8HLM0</accession>
<dbReference type="KEGG" id="cyn:Cyan7425_1124"/>
<dbReference type="EMBL" id="CP001344">
    <property type="protein sequence ID" value="ACL43508.1"/>
    <property type="molecule type" value="Genomic_DNA"/>
</dbReference>
<proteinExistence type="predicted"/>
<organism evidence="1">
    <name type="scientific">Cyanothece sp. (strain PCC 7425 / ATCC 29141)</name>
    <dbReference type="NCBI Taxonomy" id="395961"/>
    <lineage>
        <taxon>Bacteria</taxon>
        <taxon>Bacillati</taxon>
        <taxon>Cyanobacteriota</taxon>
        <taxon>Cyanophyceae</taxon>
        <taxon>Gomontiellales</taxon>
        <taxon>Cyanothecaceae</taxon>
        <taxon>Cyanothece</taxon>
    </lineage>
</organism>
<protein>
    <submittedName>
        <fullName evidence="1">Uncharacterized protein</fullName>
    </submittedName>
</protein>
<reference evidence="1" key="1">
    <citation type="submission" date="2009-01" db="EMBL/GenBank/DDBJ databases">
        <title>Complete sequence of chromosome Cyanothece sp. PCC 7425.</title>
        <authorList>
            <consortium name="US DOE Joint Genome Institute"/>
            <person name="Lucas S."/>
            <person name="Copeland A."/>
            <person name="Lapidus A."/>
            <person name="Glavina del Rio T."/>
            <person name="Dalin E."/>
            <person name="Tice H."/>
            <person name="Bruce D."/>
            <person name="Goodwin L."/>
            <person name="Pitluck S."/>
            <person name="Sims D."/>
            <person name="Meineke L."/>
            <person name="Brettin T."/>
            <person name="Detter J.C."/>
            <person name="Han C."/>
            <person name="Larimer F."/>
            <person name="Land M."/>
            <person name="Hauser L."/>
            <person name="Kyrpides N."/>
            <person name="Ovchinnikova G."/>
            <person name="Liberton M."/>
            <person name="Stoeckel J."/>
            <person name="Banerjee A."/>
            <person name="Singh A."/>
            <person name="Page L."/>
            <person name="Sato H."/>
            <person name="Zhao L."/>
            <person name="Sherman L."/>
            <person name="Pakrasi H."/>
            <person name="Richardson P."/>
        </authorList>
    </citation>
    <scope>NUCLEOTIDE SEQUENCE</scope>
    <source>
        <strain evidence="1">PCC 7425</strain>
    </source>
</reference>